<gene>
    <name evidence="2" type="ORF">Vretifemale_18402</name>
    <name evidence="3" type="ORF">Vretimale_15720</name>
</gene>
<protein>
    <submittedName>
        <fullName evidence="3">Uncharacterized protein</fullName>
    </submittedName>
</protein>
<dbReference type="AlphaFoldDB" id="A0A8J4GPK5"/>
<reference evidence="3" key="1">
    <citation type="journal article" date="2021" name="Proc. Natl. Acad. Sci. U.S.A.">
        <title>Three genomes in the algal genus Volvox reveal the fate of a haploid sex-determining region after a transition to homothallism.</title>
        <authorList>
            <person name="Yamamoto K."/>
            <person name="Hamaji T."/>
            <person name="Kawai-Toyooka H."/>
            <person name="Matsuzaki R."/>
            <person name="Takahashi F."/>
            <person name="Nishimura Y."/>
            <person name="Kawachi M."/>
            <person name="Noguchi H."/>
            <person name="Minakuchi Y."/>
            <person name="Umen J.G."/>
            <person name="Toyoda A."/>
            <person name="Nozaki H."/>
        </authorList>
    </citation>
    <scope>NUCLEOTIDE SEQUENCE</scope>
    <source>
        <strain evidence="3">NIES-3785</strain>
        <strain evidence="2">NIES-3786</strain>
    </source>
</reference>
<accession>A0A8J4GPK5</accession>
<sequence>MLFCHPTPHSRCCCRGPGWLDAGAVPAFNVGSATGTVFFDHLAWLLGLSPRLVLLMQGSLGRSAVEGAERTRSGRGQQQQQQQQVVLTQPASPAGSIRPMASIDAARCQMQSVTMAATAREKAADGGAPLPLVRAWEALGRAVALCARRFKHAQRHQSRSRGRSGRRSPGSRRTWERVR</sequence>
<evidence type="ECO:0000313" key="2">
    <source>
        <dbReference type="EMBL" id="GIL90621.1"/>
    </source>
</evidence>
<feature type="compositionally biased region" description="Basic residues" evidence="1">
    <location>
        <begin position="151"/>
        <end position="170"/>
    </location>
</feature>
<dbReference type="Proteomes" id="UP000722791">
    <property type="component" value="Unassembled WGS sequence"/>
</dbReference>
<keyword evidence="5" id="KW-1185">Reference proteome</keyword>
<organism evidence="3 4">
    <name type="scientific">Volvox reticuliferus</name>
    <dbReference type="NCBI Taxonomy" id="1737510"/>
    <lineage>
        <taxon>Eukaryota</taxon>
        <taxon>Viridiplantae</taxon>
        <taxon>Chlorophyta</taxon>
        <taxon>core chlorophytes</taxon>
        <taxon>Chlorophyceae</taxon>
        <taxon>CS clade</taxon>
        <taxon>Chlamydomonadales</taxon>
        <taxon>Volvocaceae</taxon>
        <taxon>Volvox</taxon>
    </lineage>
</organism>
<evidence type="ECO:0000313" key="5">
    <source>
        <dbReference type="Proteomes" id="UP000747110"/>
    </source>
</evidence>
<name>A0A8J4GPK5_9CHLO</name>
<evidence type="ECO:0000313" key="3">
    <source>
        <dbReference type="EMBL" id="GIM12363.1"/>
    </source>
</evidence>
<dbReference type="Proteomes" id="UP000747110">
    <property type="component" value="Unassembled WGS sequence"/>
</dbReference>
<dbReference type="EMBL" id="BNCQ01000043">
    <property type="protein sequence ID" value="GIM12363.1"/>
    <property type="molecule type" value="Genomic_DNA"/>
</dbReference>
<feature type="region of interest" description="Disordered" evidence="1">
    <location>
        <begin position="65"/>
        <end position="96"/>
    </location>
</feature>
<comment type="caution">
    <text evidence="3">The sequence shown here is derived from an EMBL/GenBank/DDBJ whole genome shotgun (WGS) entry which is preliminary data.</text>
</comment>
<evidence type="ECO:0000256" key="1">
    <source>
        <dbReference type="SAM" id="MobiDB-lite"/>
    </source>
</evidence>
<proteinExistence type="predicted"/>
<feature type="region of interest" description="Disordered" evidence="1">
    <location>
        <begin position="151"/>
        <end position="179"/>
    </location>
</feature>
<dbReference type="EMBL" id="BNCP01000059">
    <property type="protein sequence ID" value="GIL90621.1"/>
    <property type="molecule type" value="Genomic_DNA"/>
</dbReference>
<dbReference type="EMBL" id="BNCQ01000043">
    <property type="protein sequence ID" value="GIM12362.1"/>
    <property type="molecule type" value="Genomic_DNA"/>
</dbReference>
<evidence type="ECO:0000313" key="4">
    <source>
        <dbReference type="Proteomes" id="UP000722791"/>
    </source>
</evidence>
<dbReference type="OrthoDB" id="289913at2759"/>